<feature type="compositionally biased region" description="Low complexity" evidence="1">
    <location>
        <begin position="235"/>
        <end position="271"/>
    </location>
</feature>
<feature type="transmembrane region" description="Helical" evidence="2">
    <location>
        <begin position="23"/>
        <end position="46"/>
    </location>
</feature>
<keyword evidence="2" id="KW-0472">Membrane</keyword>
<organism evidence="3 4">
    <name type="scientific">Echria macrotheca</name>
    <dbReference type="NCBI Taxonomy" id="438768"/>
    <lineage>
        <taxon>Eukaryota</taxon>
        <taxon>Fungi</taxon>
        <taxon>Dikarya</taxon>
        <taxon>Ascomycota</taxon>
        <taxon>Pezizomycotina</taxon>
        <taxon>Sordariomycetes</taxon>
        <taxon>Sordariomycetidae</taxon>
        <taxon>Sordariales</taxon>
        <taxon>Schizotheciaceae</taxon>
        <taxon>Echria</taxon>
    </lineage>
</organism>
<feature type="region of interest" description="Disordered" evidence="1">
    <location>
        <begin position="138"/>
        <end position="180"/>
    </location>
</feature>
<evidence type="ECO:0000313" key="3">
    <source>
        <dbReference type="EMBL" id="KAK1756892.1"/>
    </source>
</evidence>
<proteinExistence type="predicted"/>
<evidence type="ECO:0000256" key="2">
    <source>
        <dbReference type="SAM" id="Phobius"/>
    </source>
</evidence>
<gene>
    <name evidence="3" type="ORF">QBC47DRAFT_172172</name>
</gene>
<keyword evidence="2" id="KW-1133">Transmembrane helix</keyword>
<comment type="caution">
    <text evidence="3">The sequence shown here is derived from an EMBL/GenBank/DDBJ whole genome shotgun (WGS) entry which is preliminary data.</text>
</comment>
<keyword evidence="4" id="KW-1185">Reference proteome</keyword>
<feature type="compositionally biased region" description="Polar residues" evidence="1">
    <location>
        <begin position="216"/>
        <end position="234"/>
    </location>
</feature>
<sequence length="434" mass="46830">MAEGSVSAVVLLRRDDSKLDTGAIAGIACAAGALFLGGIGLFIIYYRRQRQYARQHGGGRLRSPLEENHGLAAYSPPIYTHDYKMSHTLESATLGGSGSSAQTFSPEFHKEGVFFSPGEPTSVSAMPTHPAYIPRALVRQTPPSSQTIPLEEETPRPQIALQPAPKKPRTKGTKSRPDDLVMQAFLRVADGERVPSEVFRLADEDEGGKDYHQLVPPTNANLQQPEQQHQTTIYNPLPLRSSPRNSPGSNNPPLNNNNNSRTQNTTFTTSSEHPRTIPGLATGTLTRPQPSPPRPGGGYPGQGQGRTIETGTPPFQQPHPEQIITVHRGDTGISQPLNTSPPLPILQGQYASPIDQQQPHHNFPSSTRGGGYPAAVPGGSSSTNAPIGDNRGHRRDNSTSRRIGDWIAGQQPKGPRGEQRFPTEVVPAESDVWG</sequence>
<dbReference type="Proteomes" id="UP001239445">
    <property type="component" value="Unassembled WGS sequence"/>
</dbReference>
<accession>A0AAJ0BHF3</accession>
<feature type="region of interest" description="Disordered" evidence="1">
    <location>
        <begin position="204"/>
        <end position="319"/>
    </location>
</feature>
<name>A0AAJ0BHF3_9PEZI</name>
<feature type="compositionally biased region" description="Polar residues" evidence="1">
    <location>
        <begin position="355"/>
        <end position="367"/>
    </location>
</feature>
<evidence type="ECO:0000256" key="1">
    <source>
        <dbReference type="SAM" id="MobiDB-lite"/>
    </source>
</evidence>
<dbReference type="EMBL" id="MU839831">
    <property type="protein sequence ID" value="KAK1756892.1"/>
    <property type="molecule type" value="Genomic_DNA"/>
</dbReference>
<feature type="region of interest" description="Disordered" evidence="1">
    <location>
        <begin position="355"/>
        <end position="434"/>
    </location>
</feature>
<keyword evidence="2" id="KW-0812">Transmembrane</keyword>
<reference evidence="3" key="1">
    <citation type="submission" date="2023-06" db="EMBL/GenBank/DDBJ databases">
        <title>Genome-scale phylogeny and comparative genomics of the fungal order Sordariales.</title>
        <authorList>
            <consortium name="Lawrence Berkeley National Laboratory"/>
            <person name="Hensen N."/>
            <person name="Bonometti L."/>
            <person name="Westerberg I."/>
            <person name="Brannstrom I.O."/>
            <person name="Guillou S."/>
            <person name="Cros-Aarteil S."/>
            <person name="Calhoun S."/>
            <person name="Haridas S."/>
            <person name="Kuo A."/>
            <person name="Mondo S."/>
            <person name="Pangilinan J."/>
            <person name="Riley R."/>
            <person name="Labutti K."/>
            <person name="Andreopoulos B."/>
            <person name="Lipzen A."/>
            <person name="Chen C."/>
            <person name="Yanf M."/>
            <person name="Daum C."/>
            <person name="Ng V."/>
            <person name="Clum A."/>
            <person name="Steindorff A."/>
            <person name="Ohm R."/>
            <person name="Martin F."/>
            <person name="Silar P."/>
            <person name="Natvig D."/>
            <person name="Lalanne C."/>
            <person name="Gautier V."/>
            <person name="Ament-Velasquez S.L."/>
            <person name="Kruys A."/>
            <person name="Hutchinson M.I."/>
            <person name="Powell A.J."/>
            <person name="Barry K."/>
            <person name="Miller A.N."/>
            <person name="Grigoriev I.V."/>
            <person name="Debuchy R."/>
            <person name="Gladieux P."/>
            <person name="Thoren M.H."/>
            <person name="Johannesson H."/>
        </authorList>
    </citation>
    <scope>NUCLEOTIDE SEQUENCE</scope>
    <source>
        <strain evidence="3">PSN4</strain>
    </source>
</reference>
<dbReference type="AlphaFoldDB" id="A0AAJ0BHF3"/>
<feature type="compositionally biased region" description="Basic and acidic residues" evidence="1">
    <location>
        <begin position="395"/>
        <end position="404"/>
    </location>
</feature>
<protein>
    <submittedName>
        <fullName evidence="3">Uncharacterized protein</fullName>
    </submittedName>
</protein>
<evidence type="ECO:0000313" key="4">
    <source>
        <dbReference type="Proteomes" id="UP001239445"/>
    </source>
</evidence>